<evidence type="ECO:0000256" key="13">
    <source>
        <dbReference type="ARBA" id="ARBA00023158"/>
    </source>
</evidence>
<organism evidence="19 20">
    <name type="scientific">Rhynocoris fuscipes</name>
    <dbReference type="NCBI Taxonomy" id="488301"/>
    <lineage>
        <taxon>Eukaryota</taxon>
        <taxon>Metazoa</taxon>
        <taxon>Ecdysozoa</taxon>
        <taxon>Arthropoda</taxon>
        <taxon>Hexapoda</taxon>
        <taxon>Insecta</taxon>
        <taxon>Pterygota</taxon>
        <taxon>Neoptera</taxon>
        <taxon>Paraneoptera</taxon>
        <taxon>Hemiptera</taxon>
        <taxon>Heteroptera</taxon>
        <taxon>Panheteroptera</taxon>
        <taxon>Cimicomorpha</taxon>
        <taxon>Reduviidae</taxon>
        <taxon>Harpactorinae</taxon>
        <taxon>Harpactorini</taxon>
        <taxon>Rhynocoris</taxon>
    </lineage>
</organism>
<dbReference type="Gene3D" id="2.30.30.140">
    <property type="match status" value="1"/>
</dbReference>
<keyword evidence="9" id="KW-0378">Hydrolase</keyword>
<evidence type="ECO:0000256" key="5">
    <source>
        <dbReference type="ARBA" id="ARBA00022473"/>
    </source>
</evidence>
<dbReference type="Gene3D" id="3.40.50.300">
    <property type="entry name" value="P-loop containing nucleotide triphosphate hydrolases"/>
    <property type="match status" value="2"/>
</dbReference>
<evidence type="ECO:0000313" key="20">
    <source>
        <dbReference type="Proteomes" id="UP001461498"/>
    </source>
</evidence>
<feature type="domain" description="Helicase C-terminal" evidence="18">
    <location>
        <begin position="346"/>
        <end position="525"/>
    </location>
</feature>
<dbReference type="PANTHER" id="PTHR18934:SF113">
    <property type="entry name" value="ATP-DEPENDENT RNA HELICASE TDRD9"/>
    <property type="match status" value="1"/>
</dbReference>
<dbReference type="FunFam" id="3.40.50.300:FF:001760">
    <property type="entry name" value="ATP-dependent RNA helicase"/>
    <property type="match status" value="1"/>
</dbReference>
<evidence type="ECO:0000256" key="1">
    <source>
        <dbReference type="ARBA" id="ARBA00004496"/>
    </source>
</evidence>
<keyword evidence="12" id="KW-0744">Spermatogenesis</keyword>
<feature type="domain" description="Helicase ATP-binding" evidence="17">
    <location>
        <begin position="129"/>
        <end position="295"/>
    </location>
</feature>
<name>A0AAW1CUE3_9HEMI</name>
<keyword evidence="20" id="KW-1185">Reference proteome</keyword>
<keyword evidence="13" id="KW-0943">RNA-mediated gene silencing</keyword>
<keyword evidence="8" id="KW-0221">Differentiation</keyword>
<dbReference type="GO" id="GO:0031047">
    <property type="term" value="P:regulatory ncRNA-mediated gene silencing"/>
    <property type="evidence" value="ECO:0007669"/>
    <property type="project" value="UniProtKB-KW"/>
</dbReference>
<dbReference type="CDD" id="cd18791">
    <property type="entry name" value="SF2_C_RHA"/>
    <property type="match status" value="1"/>
</dbReference>
<evidence type="ECO:0000256" key="8">
    <source>
        <dbReference type="ARBA" id="ARBA00022782"/>
    </source>
</evidence>
<dbReference type="InterPro" id="IPR002999">
    <property type="entry name" value="Tudor"/>
</dbReference>
<dbReference type="PROSITE" id="PS50304">
    <property type="entry name" value="TUDOR"/>
    <property type="match status" value="1"/>
</dbReference>
<evidence type="ECO:0000256" key="15">
    <source>
        <dbReference type="ARBA" id="ARBA00047984"/>
    </source>
</evidence>
<dbReference type="InterPro" id="IPR007502">
    <property type="entry name" value="Helicase-assoc_dom"/>
</dbReference>
<evidence type="ECO:0000256" key="12">
    <source>
        <dbReference type="ARBA" id="ARBA00022871"/>
    </source>
</evidence>
<dbReference type="InterPro" id="IPR035437">
    <property type="entry name" value="SNase_OB-fold_sf"/>
</dbReference>
<dbReference type="InterPro" id="IPR014001">
    <property type="entry name" value="Helicase_ATP-bd"/>
</dbReference>
<evidence type="ECO:0000256" key="14">
    <source>
        <dbReference type="ARBA" id="ARBA00023254"/>
    </source>
</evidence>
<dbReference type="InterPro" id="IPR001650">
    <property type="entry name" value="Helicase_C-like"/>
</dbReference>
<evidence type="ECO:0000256" key="2">
    <source>
        <dbReference type="ARBA" id="ARBA00008792"/>
    </source>
</evidence>
<keyword evidence="7" id="KW-0547">Nucleotide-binding</keyword>
<gene>
    <name evidence="19" type="ORF">O3M35_011997</name>
</gene>
<comment type="catalytic activity">
    <reaction evidence="15">
        <text>ATP + H2O = ADP + phosphate + H(+)</text>
        <dbReference type="Rhea" id="RHEA:13065"/>
        <dbReference type="ChEBI" id="CHEBI:15377"/>
        <dbReference type="ChEBI" id="CHEBI:15378"/>
        <dbReference type="ChEBI" id="CHEBI:30616"/>
        <dbReference type="ChEBI" id="CHEBI:43474"/>
        <dbReference type="ChEBI" id="CHEBI:456216"/>
        <dbReference type="EC" id="3.6.4.13"/>
    </reaction>
</comment>
<keyword evidence="14" id="KW-0469">Meiosis</keyword>
<dbReference type="Proteomes" id="UP001461498">
    <property type="component" value="Unassembled WGS sequence"/>
</dbReference>
<feature type="domain" description="Tudor" evidence="16">
    <location>
        <begin position="937"/>
        <end position="999"/>
    </location>
</feature>
<dbReference type="PROSITE" id="PS51192">
    <property type="entry name" value="HELICASE_ATP_BIND_1"/>
    <property type="match status" value="1"/>
</dbReference>
<dbReference type="PANTHER" id="PTHR18934">
    <property type="entry name" value="ATP-DEPENDENT RNA HELICASE"/>
    <property type="match status" value="1"/>
</dbReference>
<keyword evidence="11" id="KW-0067">ATP-binding</keyword>
<dbReference type="Pfam" id="PF00271">
    <property type="entry name" value="Helicase_C"/>
    <property type="match status" value="1"/>
</dbReference>
<comment type="subcellular location">
    <subcellularLocation>
        <location evidence="1">Cytoplasm</location>
    </subcellularLocation>
</comment>
<dbReference type="GO" id="GO:0016787">
    <property type="term" value="F:hydrolase activity"/>
    <property type="evidence" value="ECO:0007669"/>
    <property type="project" value="UniProtKB-KW"/>
</dbReference>
<evidence type="ECO:0000256" key="11">
    <source>
        <dbReference type="ARBA" id="ARBA00022840"/>
    </source>
</evidence>
<accession>A0AAW1CUE3</accession>
<dbReference type="SUPFAM" id="SSF63748">
    <property type="entry name" value="Tudor/PWWP/MBT"/>
    <property type="match status" value="1"/>
</dbReference>
<comment type="similarity">
    <text evidence="2">Belongs to the DEAD box helicase family. DEAH subfamily.</text>
</comment>
<dbReference type="SMART" id="SM00847">
    <property type="entry name" value="HA2"/>
    <property type="match status" value="1"/>
</dbReference>
<dbReference type="EMBL" id="JAPXFL010000009">
    <property type="protein sequence ID" value="KAK9501254.1"/>
    <property type="molecule type" value="Genomic_DNA"/>
</dbReference>
<dbReference type="Pfam" id="PF00567">
    <property type="entry name" value="TUDOR"/>
    <property type="match status" value="1"/>
</dbReference>
<evidence type="ECO:0000256" key="4">
    <source>
        <dbReference type="ARBA" id="ARBA00013352"/>
    </source>
</evidence>
<evidence type="ECO:0000256" key="7">
    <source>
        <dbReference type="ARBA" id="ARBA00022741"/>
    </source>
</evidence>
<dbReference type="GO" id="GO:0005524">
    <property type="term" value="F:ATP binding"/>
    <property type="evidence" value="ECO:0007669"/>
    <property type="project" value="UniProtKB-KW"/>
</dbReference>
<dbReference type="InterPro" id="IPR011545">
    <property type="entry name" value="DEAD/DEAH_box_helicase_dom"/>
</dbReference>
<evidence type="ECO:0000256" key="10">
    <source>
        <dbReference type="ARBA" id="ARBA00022806"/>
    </source>
</evidence>
<comment type="caution">
    <text evidence="19">The sequence shown here is derived from an EMBL/GenBank/DDBJ whole genome shotgun (WGS) entry which is preliminary data.</text>
</comment>
<dbReference type="GO" id="GO:0005737">
    <property type="term" value="C:cytoplasm"/>
    <property type="evidence" value="ECO:0007669"/>
    <property type="project" value="UniProtKB-SubCell"/>
</dbReference>
<dbReference type="GO" id="GO:0003724">
    <property type="term" value="F:RNA helicase activity"/>
    <property type="evidence" value="ECO:0007669"/>
    <property type="project" value="UniProtKB-EC"/>
</dbReference>
<evidence type="ECO:0000313" key="19">
    <source>
        <dbReference type="EMBL" id="KAK9501254.1"/>
    </source>
</evidence>
<keyword evidence="5" id="KW-0217">Developmental protein</keyword>
<proteinExistence type="inferred from homology"/>
<dbReference type="SMART" id="SM00333">
    <property type="entry name" value="TUDOR"/>
    <property type="match status" value="1"/>
</dbReference>
<dbReference type="SMART" id="SM00487">
    <property type="entry name" value="DEXDc"/>
    <property type="match status" value="1"/>
</dbReference>
<dbReference type="GO" id="GO:0030154">
    <property type="term" value="P:cell differentiation"/>
    <property type="evidence" value="ECO:0007669"/>
    <property type="project" value="UniProtKB-KW"/>
</dbReference>
<keyword evidence="6" id="KW-0963">Cytoplasm</keyword>
<dbReference type="SMART" id="SM00490">
    <property type="entry name" value="HELICc"/>
    <property type="match status" value="1"/>
</dbReference>
<dbReference type="Gene3D" id="1.20.120.1080">
    <property type="match status" value="1"/>
</dbReference>
<dbReference type="EC" id="3.6.4.13" evidence="3"/>
<protein>
    <recommendedName>
        <fullName evidence="4">Probable ATP-dependent RNA helicase spindle-E</fullName>
        <ecNumber evidence="3">3.6.4.13</ecNumber>
    </recommendedName>
</protein>
<dbReference type="Pfam" id="PF21010">
    <property type="entry name" value="HA2_C"/>
    <property type="match status" value="1"/>
</dbReference>
<keyword evidence="10" id="KW-0347">Helicase</keyword>
<dbReference type="PROSITE" id="PS51194">
    <property type="entry name" value="HELICASE_CTER"/>
    <property type="match status" value="1"/>
</dbReference>
<evidence type="ECO:0000256" key="9">
    <source>
        <dbReference type="ARBA" id="ARBA00022801"/>
    </source>
</evidence>
<evidence type="ECO:0000259" key="17">
    <source>
        <dbReference type="PROSITE" id="PS51192"/>
    </source>
</evidence>
<dbReference type="SUPFAM" id="SSF52540">
    <property type="entry name" value="P-loop containing nucleoside triphosphate hydrolases"/>
    <property type="match status" value="1"/>
</dbReference>
<dbReference type="Gene3D" id="2.40.50.90">
    <property type="match status" value="1"/>
</dbReference>
<dbReference type="GO" id="GO:0007283">
    <property type="term" value="P:spermatogenesis"/>
    <property type="evidence" value="ECO:0007669"/>
    <property type="project" value="UniProtKB-KW"/>
</dbReference>
<dbReference type="GO" id="GO:0003723">
    <property type="term" value="F:RNA binding"/>
    <property type="evidence" value="ECO:0007669"/>
    <property type="project" value="TreeGrafter"/>
</dbReference>
<evidence type="ECO:0000256" key="3">
    <source>
        <dbReference type="ARBA" id="ARBA00012552"/>
    </source>
</evidence>
<evidence type="ECO:0000259" key="16">
    <source>
        <dbReference type="PROSITE" id="PS50304"/>
    </source>
</evidence>
<dbReference type="InterPro" id="IPR027417">
    <property type="entry name" value="P-loop_NTPase"/>
</dbReference>
<evidence type="ECO:0000259" key="18">
    <source>
        <dbReference type="PROSITE" id="PS51194"/>
    </source>
</evidence>
<evidence type="ECO:0000256" key="6">
    <source>
        <dbReference type="ARBA" id="ARBA00022490"/>
    </source>
</evidence>
<dbReference type="Pfam" id="PF00270">
    <property type="entry name" value="DEAD"/>
    <property type="match status" value="1"/>
</dbReference>
<reference evidence="19 20" key="1">
    <citation type="submission" date="2022-12" db="EMBL/GenBank/DDBJ databases">
        <title>Chromosome-level genome assembly of true bugs.</title>
        <authorList>
            <person name="Ma L."/>
            <person name="Li H."/>
        </authorList>
    </citation>
    <scope>NUCLEOTIDE SEQUENCE [LARGE SCALE GENOMIC DNA]</scope>
    <source>
        <strain evidence="19">Lab_2022b</strain>
    </source>
</reference>
<dbReference type="GO" id="GO:0051321">
    <property type="term" value="P:meiotic cell cycle"/>
    <property type="evidence" value="ECO:0007669"/>
    <property type="project" value="UniProtKB-KW"/>
</dbReference>
<sequence>MNYRQLIGLFHSDEKFQKIKVEGGQTEGHLLFDDIPSKGKRTVEPRKELGKSYARKYQEEDEMEDIILRNRQENAANAVSGLDDLTSIGTLANIHEINNEFLSQVYESYSFEHEIDQQLLIHTYKEKIMNEIEQNQVVIIKGQTGCGKTTQVPQYILDSCREDNVHCNIVVTQPRRIAAISVARRVCQERGWDLGTLVGYQVALDRQTSEDTRLLYCTAGVLLQILIGKQQLSNYTHIIIDEIHERDNETDFLLIVIKKFLRIPGNRTKVILMSATINTDKFVDYFSKRVNGLKLEPPVIELESKSKFNVQYFYLDSLVDRIPITMPLLKLSEPRLDHNAYELAALLVEVFHTIDDQENKKQFIGSVLIFLPGLREIEIMYETLQKRKENSKFEETWNICPLHSSVTNEEQIRVFKLAKPGERKIILATNIAESSITVPDVKYVIDFCLMKMQVQERDTSYSSLQLSWASKSQAIQRAGRVGRVMPGRVYRLVSQTLYEKFQEDCSPEILRCPLETLVLKAKELNIGPPKAILGRAMDPPDLSNIQTNILNLKEMGALQLTANGVYDEFDGDLTFIGKVMASLPIDPYLSKLIIIGYMFSCLEDCIIMASAMAVKSIFSTPFKQQLEAYNSKLRWAHYSDSDPIAFLSAYKLWRHKTTSGQFKRSGGFSEEEWASKFFVQVKSLKEVARLEGEILSRLKKLGLHPVVGANKVTWAEHEVPLVLKIALSGAFYPNYFLRNQIDEKEAIKVLGGRDPFTTVYLTNLPPNQPGPLYIESIKQHFHHCGSNICVSFDGSSKVYLTFGSSCRSIDDKKSYSIRTPGTISMAVYRAIKMRHLQIPITISVLPPGEARNRALKIFGDSLSPNVKCWNRTKTDKPINKSMLPGLGTSVISIVITHINSPSHFYCLIDDEALQHRQDWINRQLNQHGVLKPLENHKWKSGTKCAAQFTENGFTAYYRANILNVDLKTGTAQIIYVDYGNEAEILLDELRDYTDDLIQTGVRDEPPLAIECTLAEIQPSARMNPKGHWSKQSVSVFESYFKNRPAIALIYSIVNTVMSVKLYQAEKVRVVRDLPEDLSFNYEFVKKGFAEMAEEPYLSRENHVVRQMALKSPEALKTYTASYLPEDPFSQFQFDPPSEKECTTKVYLKGPKSPLEMSLYGLTKKCSGRDVHVEWNSVNSVLIDNVPMDSHDRMMVAANVTQSTTSERLTLRNTTLLPNMHGLPSLICLIFAPRVELRTDPDREKFTGALCGLGFDPETGEGYHPENDMEVMFDVKYDLEDLEYINKMRFWMNFIVGGGEAGIMDSDISLSRVVKAQNKLKEYLLFLITKNRPSQAPTLFDDSYAWDQLPQEVVLDPLGPRSNINNTIYPLIWGVELNTDNRPSKAESIKTHLKLLQTYADGADIMKNGTKCELCEVYTDDVQSLRLHLETNLHKTNLIQFNLSLNK</sequence>